<keyword evidence="2" id="KW-1185">Reference proteome</keyword>
<evidence type="ECO:0008006" key="3">
    <source>
        <dbReference type="Google" id="ProtNLM"/>
    </source>
</evidence>
<gene>
    <name evidence="1" type="ORF">XENOCAPTIV_026037</name>
</gene>
<dbReference type="EMBL" id="JAHRIN010082016">
    <property type="protein sequence ID" value="MEQ2219858.1"/>
    <property type="molecule type" value="Genomic_DNA"/>
</dbReference>
<evidence type="ECO:0000313" key="2">
    <source>
        <dbReference type="Proteomes" id="UP001434883"/>
    </source>
</evidence>
<accession>A0ABV0SGZ8</accession>
<sequence length="103" mass="11717">MNKVVNWGHKRCHCQDLCAFVVVVALCLASRWLCGRQEWWQVFHVPLIIPGGYLRRLPPAVQRQSVALSGIDSSHSLSTLVFVPFGNFVFASCRLDYYIIPNL</sequence>
<reference evidence="1 2" key="1">
    <citation type="submission" date="2021-06" db="EMBL/GenBank/DDBJ databases">
        <authorList>
            <person name="Palmer J.M."/>
        </authorList>
    </citation>
    <scope>NUCLEOTIDE SEQUENCE [LARGE SCALE GENOMIC DNA]</scope>
    <source>
        <strain evidence="1 2">XC_2019</strain>
        <tissue evidence="1">Muscle</tissue>
    </source>
</reference>
<name>A0ABV0SGZ8_9TELE</name>
<comment type="caution">
    <text evidence="1">The sequence shown here is derived from an EMBL/GenBank/DDBJ whole genome shotgun (WGS) entry which is preliminary data.</text>
</comment>
<organism evidence="1 2">
    <name type="scientific">Xenoophorus captivus</name>
    <dbReference type="NCBI Taxonomy" id="1517983"/>
    <lineage>
        <taxon>Eukaryota</taxon>
        <taxon>Metazoa</taxon>
        <taxon>Chordata</taxon>
        <taxon>Craniata</taxon>
        <taxon>Vertebrata</taxon>
        <taxon>Euteleostomi</taxon>
        <taxon>Actinopterygii</taxon>
        <taxon>Neopterygii</taxon>
        <taxon>Teleostei</taxon>
        <taxon>Neoteleostei</taxon>
        <taxon>Acanthomorphata</taxon>
        <taxon>Ovalentaria</taxon>
        <taxon>Atherinomorphae</taxon>
        <taxon>Cyprinodontiformes</taxon>
        <taxon>Goodeidae</taxon>
        <taxon>Xenoophorus</taxon>
    </lineage>
</organism>
<dbReference type="Proteomes" id="UP001434883">
    <property type="component" value="Unassembled WGS sequence"/>
</dbReference>
<evidence type="ECO:0000313" key="1">
    <source>
        <dbReference type="EMBL" id="MEQ2219858.1"/>
    </source>
</evidence>
<protein>
    <recommendedName>
        <fullName evidence="3">Secreted protein</fullName>
    </recommendedName>
</protein>
<proteinExistence type="predicted"/>